<dbReference type="Pfam" id="PF03865">
    <property type="entry name" value="ShlB"/>
    <property type="match status" value="1"/>
</dbReference>
<reference evidence="8" key="1">
    <citation type="submission" date="2014-12" db="EMBL/GenBank/DDBJ databases">
        <authorList>
            <person name="Salcher M.M."/>
        </authorList>
    </citation>
    <scope>NUCLEOTIDE SEQUENCE [LARGE SCALE GENOMIC DNA]</scope>
    <source>
        <strain evidence="8">MMS-10A-171</strain>
    </source>
</reference>
<keyword evidence="1" id="KW-1134">Transmembrane beta strand</keyword>
<dbReference type="Gene3D" id="3.10.20.310">
    <property type="entry name" value="membrane protein fhac"/>
    <property type="match status" value="1"/>
</dbReference>
<feature type="domain" description="Haemolysin activator HlyB C-terminal" evidence="5">
    <location>
        <begin position="169"/>
        <end position="485"/>
    </location>
</feature>
<dbReference type="InterPro" id="IPR005565">
    <property type="entry name" value="Hemolysn_activator_HlyB_C"/>
</dbReference>
<dbReference type="GO" id="GO:0098046">
    <property type="term" value="C:type V protein secretion system complex"/>
    <property type="evidence" value="ECO:0007669"/>
    <property type="project" value="TreeGrafter"/>
</dbReference>
<feature type="domain" description="Polypeptide-transport-associated ShlB-type" evidence="6">
    <location>
        <begin position="32"/>
        <end position="107"/>
    </location>
</feature>
<evidence type="ECO:0000256" key="1">
    <source>
        <dbReference type="ARBA" id="ARBA00022452"/>
    </source>
</evidence>
<accession>A0A0B7J0I6</accession>
<keyword evidence="8" id="KW-1185">Reference proteome</keyword>
<dbReference type="AlphaFoldDB" id="A0A0B7J0I6"/>
<protein>
    <submittedName>
        <fullName evidence="7">Polypeptide-transport-associated domain protein ShlB-type</fullName>
    </submittedName>
</protein>
<keyword evidence="2" id="KW-0812">Transmembrane</keyword>
<dbReference type="KEGG" id="mbac:BN1209_1237"/>
<feature type="signal peptide" evidence="4">
    <location>
        <begin position="1"/>
        <end position="25"/>
    </location>
</feature>
<keyword evidence="1" id="KW-0472">Membrane</keyword>
<dbReference type="Pfam" id="PF08479">
    <property type="entry name" value="POTRA_2"/>
    <property type="match status" value="1"/>
</dbReference>
<sequence>MKIEKNQVRILLLIPMLILSLAAYAEAEKNVFDIMEYRIQGNTVLSTDNIEQAVYPFLGEAKSVDDVELARGALEKTFHDAGFLTVLVNIPEQDVGSGVVKLEVVEGKVAKLRVLGAHYYALGAIKHKVPDFAEGTIPNFTQIQKQMAAVNGSADRSVTPILRPSKTPGKVEVDLKVQDSLPFHNGIELNNRYSNNTTETRLSGYMRYDNLWQAGHSLNMSFQVTPEDLNETKVVSGTYMIPYAGDYWVMYGVVSKSNISAVGDYKVIGNGNIVGMRYIHPLPALKTYYHSLTLGVDYKDFKETVGVLGSDSFNTPIAYTPFNMGYDATLKGEDSTTQLNTGVTFSVRGLGNDEQEFANKRYLAQSDFAYIRAGLKHTQNIYKGWQVYANVNGQLSNQPLISSEQFVAGGLDTVRGYLESSAFGDQGINTSFELRTPPLAKYVSGKIADMHGLAFYDAAHLSVNDPLPKQTDTFNLASYGLGLRLKGWHKMFAQVELAKALRSAGPVVEGDTRLHFRVGYDW</sequence>
<dbReference type="GO" id="GO:0008320">
    <property type="term" value="F:protein transmembrane transporter activity"/>
    <property type="evidence" value="ECO:0007669"/>
    <property type="project" value="TreeGrafter"/>
</dbReference>
<evidence type="ECO:0000259" key="5">
    <source>
        <dbReference type="Pfam" id="PF03865"/>
    </source>
</evidence>
<dbReference type="GO" id="GO:0046819">
    <property type="term" value="P:protein secretion by the type V secretion system"/>
    <property type="evidence" value="ECO:0007669"/>
    <property type="project" value="TreeGrafter"/>
</dbReference>
<evidence type="ECO:0000259" key="6">
    <source>
        <dbReference type="Pfam" id="PF08479"/>
    </source>
</evidence>
<dbReference type="OrthoDB" id="5664954at2"/>
<evidence type="ECO:0000256" key="3">
    <source>
        <dbReference type="ARBA" id="ARBA00023237"/>
    </source>
</evidence>
<evidence type="ECO:0000313" key="8">
    <source>
        <dbReference type="Proteomes" id="UP000056322"/>
    </source>
</evidence>
<dbReference type="RefSeq" id="WP_045751405.1">
    <property type="nucleotide sequence ID" value="NZ_LN794158.1"/>
</dbReference>
<gene>
    <name evidence="7" type="ORF">BN1209_1237</name>
</gene>
<keyword evidence="4" id="KW-0732">Signal</keyword>
<dbReference type="Gene3D" id="2.40.160.50">
    <property type="entry name" value="membrane protein fhac: a member of the omp85/tpsb transporter family"/>
    <property type="match status" value="1"/>
</dbReference>
<keyword evidence="3" id="KW-0998">Cell outer membrane</keyword>
<dbReference type="Proteomes" id="UP000056322">
    <property type="component" value="Chromosome 1"/>
</dbReference>
<organism evidence="7 8">
    <name type="scientific">Candidatus Methylopumilus turicensis</name>
    <dbReference type="NCBI Taxonomy" id="1581680"/>
    <lineage>
        <taxon>Bacteria</taxon>
        <taxon>Pseudomonadati</taxon>
        <taxon>Pseudomonadota</taxon>
        <taxon>Betaproteobacteria</taxon>
        <taxon>Nitrosomonadales</taxon>
        <taxon>Methylophilaceae</taxon>
        <taxon>Candidatus Methylopumilus</taxon>
    </lineage>
</organism>
<evidence type="ECO:0000313" key="7">
    <source>
        <dbReference type="EMBL" id="CEN56277.1"/>
    </source>
</evidence>
<dbReference type="PANTHER" id="PTHR34597:SF6">
    <property type="entry name" value="BLR6126 PROTEIN"/>
    <property type="match status" value="1"/>
</dbReference>
<name>A0A0B7J0I6_9PROT</name>
<dbReference type="STRING" id="1581680.BN1209_1237"/>
<dbReference type="EMBL" id="LN794158">
    <property type="protein sequence ID" value="CEN56277.1"/>
    <property type="molecule type" value="Genomic_DNA"/>
</dbReference>
<feature type="chain" id="PRO_5002117177" evidence="4">
    <location>
        <begin position="26"/>
        <end position="522"/>
    </location>
</feature>
<proteinExistence type="predicted"/>
<dbReference type="PANTHER" id="PTHR34597">
    <property type="entry name" value="SLR1661 PROTEIN"/>
    <property type="match status" value="1"/>
</dbReference>
<evidence type="ECO:0000256" key="4">
    <source>
        <dbReference type="SAM" id="SignalP"/>
    </source>
</evidence>
<dbReference type="InterPro" id="IPR013686">
    <property type="entry name" value="Polypept-transport_assoc_ShlB"/>
</dbReference>
<dbReference type="InterPro" id="IPR051544">
    <property type="entry name" value="TPS_OM_transporter"/>
</dbReference>
<dbReference type="HOGENOM" id="CLU_037019_0_0_4"/>
<evidence type="ECO:0000256" key="2">
    <source>
        <dbReference type="ARBA" id="ARBA00022692"/>
    </source>
</evidence>